<evidence type="ECO:0000313" key="11">
    <source>
        <dbReference type="Proteomes" id="UP000504882"/>
    </source>
</evidence>
<feature type="domain" description="ABC transmembrane type-1" evidence="9">
    <location>
        <begin position="88"/>
        <end position="279"/>
    </location>
</feature>
<feature type="transmembrane region" description="Helical" evidence="7">
    <location>
        <begin position="92"/>
        <end position="113"/>
    </location>
</feature>
<evidence type="ECO:0000256" key="2">
    <source>
        <dbReference type="ARBA" id="ARBA00022448"/>
    </source>
</evidence>
<comment type="subcellular location">
    <subcellularLocation>
        <location evidence="1 7">Cell membrane</location>
        <topology evidence="1 7">Multi-pass membrane protein</topology>
    </subcellularLocation>
</comment>
<evidence type="ECO:0000256" key="5">
    <source>
        <dbReference type="ARBA" id="ARBA00022989"/>
    </source>
</evidence>
<dbReference type="SUPFAM" id="SSF161098">
    <property type="entry name" value="MetI-like"/>
    <property type="match status" value="1"/>
</dbReference>
<feature type="compositionally biased region" description="Basic residues" evidence="8">
    <location>
        <begin position="10"/>
        <end position="23"/>
    </location>
</feature>
<feature type="transmembrane region" description="Helical" evidence="7">
    <location>
        <begin position="29"/>
        <end position="50"/>
    </location>
</feature>
<dbReference type="Gene3D" id="1.10.3720.10">
    <property type="entry name" value="MetI-like"/>
    <property type="match status" value="1"/>
</dbReference>
<dbReference type="PANTHER" id="PTHR32243:SF18">
    <property type="entry name" value="INNER MEMBRANE ABC TRANSPORTER PERMEASE PROTEIN YCJP"/>
    <property type="match status" value="1"/>
</dbReference>
<feature type="transmembrane region" description="Helical" evidence="7">
    <location>
        <begin position="200"/>
        <end position="225"/>
    </location>
</feature>
<proteinExistence type="inferred from homology"/>
<evidence type="ECO:0000256" key="3">
    <source>
        <dbReference type="ARBA" id="ARBA00022475"/>
    </source>
</evidence>
<feature type="transmembrane region" description="Helical" evidence="7">
    <location>
        <begin position="157"/>
        <end position="179"/>
    </location>
</feature>
<dbReference type="Pfam" id="PF00528">
    <property type="entry name" value="BPD_transp_1"/>
    <property type="match status" value="1"/>
</dbReference>
<keyword evidence="3" id="KW-1003">Cell membrane</keyword>
<evidence type="ECO:0000313" key="10">
    <source>
        <dbReference type="EMBL" id="TDE95902.1"/>
    </source>
</evidence>
<dbReference type="CDD" id="cd06261">
    <property type="entry name" value="TM_PBP2"/>
    <property type="match status" value="1"/>
</dbReference>
<accession>A0ABY2E5M7</accession>
<evidence type="ECO:0000256" key="6">
    <source>
        <dbReference type="ARBA" id="ARBA00023136"/>
    </source>
</evidence>
<evidence type="ECO:0000256" key="8">
    <source>
        <dbReference type="SAM" id="MobiDB-lite"/>
    </source>
</evidence>
<dbReference type="Proteomes" id="UP000504882">
    <property type="component" value="Unassembled WGS sequence"/>
</dbReference>
<sequence length="293" mass="32121">MSIVDETLPARRKSPTRPRRRERRYASPGAHAVAVLLLLGTLLPFAWMVLSSFKTPQELNGVDKSLFPSGLYLGNYEKIADTNFFTYFANSVIVAAATTTIALLLAILAGYGFARFTFIGNRGMLLIVVAAQMFPAVMLAIPLFITVKTLGLLDSLVGLILVYVSFALPFCIWLMRNYFMAVPVETEEAAFIDGCSRFRALWQVVLPPALPGVMAAAVFTIIQVWEEFLYANTFIDTDAKRTLSVGLNSLIGEFTTDWGRLLAAGVLVMIPVLAIFGYLQRYVTQIAGGGVKG</sequence>
<organism evidence="10 11">
    <name type="scientific">Occultella glacieicola</name>
    <dbReference type="NCBI Taxonomy" id="2518684"/>
    <lineage>
        <taxon>Bacteria</taxon>
        <taxon>Bacillati</taxon>
        <taxon>Actinomycetota</taxon>
        <taxon>Actinomycetes</taxon>
        <taxon>Micrococcales</taxon>
        <taxon>Ruaniaceae</taxon>
        <taxon>Occultella</taxon>
    </lineage>
</organism>
<keyword evidence="11" id="KW-1185">Reference proteome</keyword>
<protein>
    <submittedName>
        <fullName evidence="10">Carbohydrate ABC transporter permease</fullName>
    </submittedName>
</protein>
<evidence type="ECO:0000259" key="9">
    <source>
        <dbReference type="PROSITE" id="PS50928"/>
    </source>
</evidence>
<dbReference type="EMBL" id="SMNA01000003">
    <property type="protein sequence ID" value="TDE95902.1"/>
    <property type="molecule type" value="Genomic_DNA"/>
</dbReference>
<dbReference type="PROSITE" id="PS50928">
    <property type="entry name" value="ABC_TM1"/>
    <property type="match status" value="1"/>
</dbReference>
<gene>
    <name evidence="10" type="ORF">EXU48_06495</name>
</gene>
<feature type="transmembrane region" description="Helical" evidence="7">
    <location>
        <begin position="258"/>
        <end position="279"/>
    </location>
</feature>
<dbReference type="PANTHER" id="PTHR32243">
    <property type="entry name" value="MALTOSE TRANSPORT SYSTEM PERMEASE-RELATED"/>
    <property type="match status" value="1"/>
</dbReference>
<dbReference type="InterPro" id="IPR035906">
    <property type="entry name" value="MetI-like_sf"/>
</dbReference>
<evidence type="ECO:0000256" key="4">
    <source>
        <dbReference type="ARBA" id="ARBA00022692"/>
    </source>
</evidence>
<dbReference type="RefSeq" id="WP_133106831.1">
    <property type="nucleotide sequence ID" value="NZ_SMNA01000003.1"/>
</dbReference>
<feature type="region of interest" description="Disordered" evidence="8">
    <location>
        <begin position="1"/>
        <end position="25"/>
    </location>
</feature>
<keyword evidence="6 7" id="KW-0472">Membrane</keyword>
<dbReference type="InterPro" id="IPR050901">
    <property type="entry name" value="BP-dep_ABC_trans_perm"/>
</dbReference>
<feature type="transmembrane region" description="Helical" evidence="7">
    <location>
        <begin position="125"/>
        <end position="145"/>
    </location>
</feature>
<dbReference type="InterPro" id="IPR000515">
    <property type="entry name" value="MetI-like"/>
</dbReference>
<evidence type="ECO:0000256" key="1">
    <source>
        <dbReference type="ARBA" id="ARBA00004651"/>
    </source>
</evidence>
<keyword evidence="4 7" id="KW-0812">Transmembrane</keyword>
<comment type="similarity">
    <text evidence="7">Belongs to the binding-protein-dependent transport system permease family.</text>
</comment>
<comment type="caution">
    <text evidence="10">The sequence shown here is derived from an EMBL/GenBank/DDBJ whole genome shotgun (WGS) entry which is preliminary data.</text>
</comment>
<keyword evidence="2 7" id="KW-0813">Transport</keyword>
<reference evidence="10 11" key="1">
    <citation type="submission" date="2019-03" db="EMBL/GenBank/DDBJ databases">
        <title>Genomic features of bacteria from cold environments.</title>
        <authorList>
            <person name="Shen L."/>
        </authorList>
    </citation>
    <scope>NUCLEOTIDE SEQUENCE [LARGE SCALE GENOMIC DNA]</scope>
    <source>
        <strain evidence="11">T3246-1</strain>
    </source>
</reference>
<keyword evidence="5 7" id="KW-1133">Transmembrane helix</keyword>
<name>A0ABY2E5M7_9MICO</name>
<evidence type="ECO:0000256" key="7">
    <source>
        <dbReference type="RuleBase" id="RU363032"/>
    </source>
</evidence>